<accession>A0A8S5U7F9</accession>
<proteinExistence type="predicted"/>
<evidence type="ECO:0000313" key="1">
    <source>
        <dbReference type="EMBL" id="DAF90387.1"/>
    </source>
</evidence>
<organism evidence="1">
    <name type="scientific">Myoviridae sp. ctsNY46</name>
    <dbReference type="NCBI Taxonomy" id="2825192"/>
    <lineage>
        <taxon>Viruses</taxon>
        <taxon>Duplodnaviria</taxon>
        <taxon>Heunggongvirae</taxon>
        <taxon>Uroviricota</taxon>
        <taxon>Caudoviricetes</taxon>
    </lineage>
</organism>
<reference evidence="1" key="1">
    <citation type="journal article" date="2021" name="Proc. Natl. Acad. Sci. U.S.A.">
        <title>A Catalog of Tens of Thousands of Viruses from Human Metagenomes Reveals Hidden Associations with Chronic Diseases.</title>
        <authorList>
            <person name="Tisza M.J."/>
            <person name="Buck C.B."/>
        </authorList>
    </citation>
    <scope>NUCLEOTIDE SEQUENCE</scope>
    <source>
        <strain evidence="1">CtsNY46</strain>
    </source>
</reference>
<dbReference type="EMBL" id="BK016028">
    <property type="protein sequence ID" value="DAF90387.1"/>
    <property type="molecule type" value="Genomic_DNA"/>
</dbReference>
<sequence>MSSSLYNSMGRQTQNPIGGQFQQFMGQMQGKNPQEMINQMLTSGQLSQQQLNAIQQRAQQIAPMLNGMKNMFGF</sequence>
<name>A0A8S5U7F9_9CAUD</name>
<protein>
    <submittedName>
        <fullName evidence="1">Uncharacterized protein</fullName>
    </submittedName>
</protein>